<dbReference type="Proteomes" id="UP000236641">
    <property type="component" value="Unassembled WGS sequence"/>
</dbReference>
<organism evidence="2 3">
    <name type="scientific">Hanstruepera neustonica</name>
    <dbReference type="NCBI Taxonomy" id="1445657"/>
    <lineage>
        <taxon>Bacteria</taxon>
        <taxon>Pseudomonadati</taxon>
        <taxon>Bacteroidota</taxon>
        <taxon>Flavobacteriia</taxon>
        <taxon>Flavobacteriales</taxon>
        <taxon>Flavobacteriaceae</taxon>
        <taxon>Hanstruepera</taxon>
    </lineage>
</organism>
<protein>
    <submittedName>
        <fullName evidence="2">FeoB-associated Cys-rich membrane protein</fullName>
    </submittedName>
</protein>
<evidence type="ECO:0000313" key="2">
    <source>
        <dbReference type="EMBL" id="PNQ74687.1"/>
    </source>
</evidence>
<dbReference type="EMBL" id="POWF01000001">
    <property type="protein sequence ID" value="PNQ74687.1"/>
    <property type="molecule type" value="Genomic_DNA"/>
</dbReference>
<dbReference type="RefSeq" id="WP_103050541.1">
    <property type="nucleotide sequence ID" value="NZ_POWF01000001.1"/>
</dbReference>
<name>A0A2K1E349_9FLAO</name>
<sequence>MTTIIQNILVVVALIIAVVFLIGKFIYSPQKKTSKNCDSNDCGCH</sequence>
<gene>
    <name evidence="2" type="ORF">C1T31_00675</name>
</gene>
<comment type="caution">
    <text evidence="2">The sequence shown here is derived from an EMBL/GenBank/DDBJ whole genome shotgun (WGS) entry which is preliminary data.</text>
</comment>
<keyword evidence="1" id="KW-0472">Membrane</keyword>
<reference evidence="2 3" key="1">
    <citation type="submission" date="2018-01" db="EMBL/GenBank/DDBJ databases">
        <title>The draft genome of Hanstruepera neustonica JCM19743.</title>
        <authorList>
            <person name="He R.-H."/>
            <person name="Du Z.-J."/>
        </authorList>
    </citation>
    <scope>NUCLEOTIDE SEQUENCE [LARGE SCALE GENOMIC DNA]</scope>
    <source>
        <strain evidence="2 3">JCM19743</strain>
    </source>
</reference>
<keyword evidence="1" id="KW-0812">Transmembrane</keyword>
<proteinExistence type="predicted"/>
<evidence type="ECO:0000313" key="3">
    <source>
        <dbReference type="Proteomes" id="UP000236641"/>
    </source>
</evidence>
<dbReference type="AlphaFoldDB" id="A0A2K1E349"/>
<feature type="transmembrane region" description="Helical" evidence="1">
    <location>
        <begin position="6"/>
        <end position="27"/>
    </location>
</feature>
<keyword evidence="3" id="KW-1185">Reference proteome</keyword>
<keyword evidence="1" id="KW-1133">Transmembrane helix</keyword>
<accession>A0A2K1E349</accession>
<evidence type="ECO:0000256" key="1">
    <source>
        <dbReference type="SAM" id="Phobius"/>
    </source>
</evidence>